<feature type="region of interest" description="Disordered" evidence="1">
    <location>
        <begin position="276"/>
        <end position="311"/>
    </location>
</feature>
<feature type="compositionally biased region" description="Polar residues" evidence="1">
    <location>
        <begin position="91"/>
        <end position="120"/>
    </location>
</feature>
<feature type="compositionally biased region" description="Basic and acidic residues" evidence="1">
    <location>
        <begin position="292"/>
        <end position="311"/>
    </location>
</feature>
<keyword evidence="2" id="KW-0812">Transmembrane</keyword>
<proteinExistence type="predicted"/>
<dbReference type="Proteomes" id="UP000039865">
    <property type="component" value="Unassembled WGS sequence"/>
</dbReference>
<evidence type="ECO:0000256" key="2">
    <source>
        <dbReference type="SAM" id="Phobius"/>
    </source>
</evidence>
<sequence length="311" mass="35412">MKKIQLLLLLSLGLLNIIHHVSAKGKTYEDVAKLMQENHQLHLKDDDESAVIVDKKPQSADNNQNKNPNTPASQPNNKQNQQTQQTNNNKLSNPPTYSTHDIMHTNSVPLNQVFQPPQQETKNEYKREDVDDPQSLGHTKFHIHGPANEKAEKERAKQVVSDFEKKKKTNPDSRVQMKGVNFQKTGDQKDKFYFLLTTVVLTLTSLLIVGACFGSIYFFYKLTFGNRERYFQFDENNNDIEKAERKGTNLSKIDEDPLEEFDTSIVKAAKLGATEVSNRSSITRPTQGQADSLKKVNEDYSRSSTKDSRIQ</sequence>
<feature type="compositionally biased region" description="Low complexity" evidence="1">
    <location>
        <begin position="74"/>
        <end position="90"/>
    </location>
</feature>
<evidence type="ECO:0000256" key="3">
    <source>
        <dbReference type="SAM" id="SignalP"/>
    </source>
</evidence>
<evidence type="ECO:0000313" key="4">
    <source>
        <dbReference type="EMBL" id="CDW87652.1"/>
    </source>
</evidence>
<dbReference type="AlphaFoldDB" id="A0A078B328"/>
<name>A0A078B328_STYLE</name>
<keyword evidence="2" id="KW-0472">Membrane</keyword>
<evidence type="ECO:0000256" key="1">
    <source>
        <dbReference type="SAM" id="MobiDB-lite"/>
    </source>
</evidence>
<accession>A0A078B328</accession>
<reference evidence="4 5" key="1">
    <citation type="submission" date="2014-06" db="EMBL/GenBank/DDBJ databases">
        <authorList>
            <person name="Swart Estienne"/>
        </authorList>
    </citation>
    <scope>NUCLEOTIDE SEQUENCE [LARGE SCALE GENOMIC DNA]</scope>
    <source>
        <strain evidence="4 5">130c</strain>
    </source>
</reference>
<feature type="chain" id="PRO_5001729861" evidence="3">
    <location>
        <begin position="24"/>
        <end position="311"/>
    </location>
</feature>
<feature type="compositionally biased region" description="Polar residues" evidence="1">
    <location>
        <begin position="276"/>
        <end position="290"/>
    </location>
</feature>
<feature type="compositionally biased region" description="Polar residues" evidence="1">
    <location>
        <begin position="59"/>
        <end position="73"/>
    </location>
</feature>
<protein>
    <submittedName>
        <fullName evidence="4">Uncharacterized protein</fullName>
    </submittedName>
</protein>
<organism evidence="4 5">
    <name type="scientific">Stylonychia lemnae</name>
    <name type="common">Ciliate</name>
    <dbReference type="NCBI Taxonomy" id="5949"/>
    <lineage>
        <taxon>Eukaryota</taxon>
        <taxon>Sar</taxon>
        <taxon>Alveolata</taxon>
        <taxon>Ciliophora</taxon>
        <taxon>Intramacronucleata</taxon>
        <taxon>Spirotrichea</taxon>
        <taxon>Stichotrichia</taxon>
        <taxon>Sporadotrichida</taxon>
        <taxon>Oxytrichidae</taxon>
        <taxon>Stylonychinae</taxon>
        <taxon>Stylonychia</taxon>
    </lineage>
</organism>
<evidence type="ECO:0000313" key="5">
    <source>
        <dbReference type="Proteomes" id="UP000039865"/>
    </source>
</evidence>
<dbReference type="EMBL" id="CCKQ01015812">
    <property type="protein sequence ID" value="CDW87652.1"/>
    <property type="molecule type" value="Genomic_DNA"/>
</dbReference>
<feature type="region of interest" description="Disordered" evidence="1">
    <location>
        <begin position="57"/>
        <end position="154"/>
    </location>
</feature>
<gene>
    <name evidence="4" type="primary">Contig8786.g9378</name>
    <name evidence="4" type="ORF">STYLEM_16762</name>
</gene>
<feature type="signal peptide" evidence="3">
    <location>
        <begin position="1"/>
        <end position="23"/>
    </location>
</feature>
<dbReference type="InParanoid" id="A0A078B328"/>
<keyword evidence="2" id="KW-1133">Transmembrane helix</keyword>
<feature type="transmembrane region" description="Helical" evidence="2">
    <location>
        <begin position="192"/>
        <end position="220"/>
    </location>
</feature>
<keyword evidence="5" id="KW-1185">Reference proteome</keyword>
<keyword evidence="3" id="KW-0732">Signal</keyword>